<comment type="subcellular location">
    <subcellularLocation>
        <location evidence="1">Membrane</location>
        <topology evidence="1">Multi-pass membrane protein</topology>
    </subcellularLocation>
</comment>
<feature type="transmembrane region" description="Helical" evidence="10">
    <location>
        <begin position="86"/>
        <end position="110"/>
    </location>
</feature>
<evidence type="ECO:0000256" key="7">
    <source>
        <dbReference type="ARBA" id="ARBA00023136"/>
    </source>
</evidence>
<dbReference type="SMART" id="SM00744">
    <property type="entry name" value="RINGv"/>
    <property type="match status" value="1"/>
</dbReference>
<dbReference type="PANTHER" id="PTHR46283">
    <property type="entry name" value="E3 UBIQUITIN-PROTEIN LIGASE MARCH5"/>
    <property type="match status" value="1"/>
</dbReference>
<evidence type="ECO:0000256" key="9">
    <source>
        <dbReference type="SAM" id="MobiDB-lite"/>
    </source>
</evidence>
<dbReference type="Pfam" id="PF12906">
    <property type="entry name" value="RINGv"/>
    <property type="match status" value="1"/>
</dbReference>
<feature type="region of interest" description="Disordered" evidence="9">
    <location>
        <begin position="278"/>
        <end position="305"/>
    </location>
</feature>
<name>A0A1E4TAQ3_9ASCO</name>
<dbReference type="EMBL" id="KV453843">
    <property type="protein sequence ID" value="ODV88836.1"/>
    <property type="molecule type" value="Genomic_DNA"/>
</dbReference>
<dbReference type="InterPro" id="IPR001841">
    <property type="entry name" value="Znf_RING"/>
</dbReference>
<dbReference type="GO" id="GO:0008270">
    <property type="term" value="F:zinc ion binding"/>
    <property type="evidence" value="ECO:0007669"/>
    <property type="project" value="UniProtKB-KW"/>
</dbReference>
<keyword evidence="6 10" id="KW-1133">Transmembrane helix</keyword>
<feature type="transmembrane region" description="Helical" evidence="10">
    <location>
        <begin position="357"/>
        <end position="377"/>
    </location>
</feature>
<protein>
    <submittedName>
        <fullName evidence="13">Uncharacterized protein</fullName>
    </submittedName>
</protein>
<dbReference type="AlphaFoldDB" id="A0A1E4TAQ3"/>
<keyword evidence="5" id="KW-0862">Zinc</keyword>
<dbReference type="GO" id="GO:0016020">
    <property type="term" value="C:membrane"/>
    <property type="evidence" value="ECO:0007669"/>
    <property type="project" value="UniProtKB-SubCell"/>
</dbReference>
<evidence type="ECO:0000259" key="11">
    <source>
        <dbReference type="PROSITE" id="PS50089"/>
    </source>
</evidence>
<feature type="domain" description="RING-type" evidence="11">
    <location>
        <begin position="6"/>
        <end position="52"/>
    </location>
</feature>
<evidence type="ECO:0000256" key="3">
    <source>
        <dbReference type="ARBA" id="ARBA00022723"/>
    </source>
</evidence>
<proteinExistence type="predicted"/>
<dbReference type="PROSITE" id="PS50089">
    <property type="entry name" value="ZF_RING_2"/>
    <property type="match status" value="1"/>
</dbReference>
<accession>A0A1E4TAQ3</accession>
<evidence type="ECO:0000256" key="1">
    <source>
        <dbReference type="ARBA" id="ARBA00004141"/>
    </source>
</evidence>
<dbReference type="PROSITE" id="PS51292">
    <property type="entry name" value="ZF_RING_CH"/>
    <property type="match status" value="1"/>
</dbReference>
<dbReference type="Proteomes" id="UP000095023">
    <property type="component" value="Unassembled WGS sequence"/>
</dbReference>
<sequence>MEEEKCWICLETHAEDVENKKWVRPCACSLTAHEQCLLDWLLESKNLTCPQCGSGIRIESASSVLGSKSIAVYDIMQTAYRTGLKALFIGSVAGASISSIYSTLFAIGAAQLRVMCPTDMAFKALGVSQVSDTEYKLLPLDGKRLTLIPMIPVCLVCSRMNNSAANGIISWVMFLASVSTPLNYNQLVSSLKPSEPIGTLWLVMEARLVYMYLYDKYILPKLSHWIAESFTYRRDLEMLLTNNANNVNQGGAIRNILAAFPNAFPRIDVELEVLDGINNAPEQPDQDPPVADNQQNRRNQEQHRIAQRRRARNIVVGVDTLFSMLSPLLLPSASSFAGNILGKLPFFKKMNVFSRNVIAGSILVVLNDLIYIGVTYLRAKDRKGLRIAAYKKK</sequence>
<evidence type="ECO:0000256" key="6">
    <source>
        <dbReference type="ARBA" id="ARBA00022989"/>
    </source>
</evidence>
<dbReference type="SUPFAM" id="SSF57850">
    <property type="entry name" value="RING/U-box"/>
    <property type="match status" value="1"/>
</dbReference>
<reference evidence="14" key="1">
    <citation type="submission" date="2016-02" db="EMBL/GenBank/DDBJ databases">
        <title>Comparative genomics of biotechnologically important yeasts.</title>
        <authorList>
            <consortium name="DOE Joint Genome Institute"/>
            <person name="Riley R."/>
            <person name="Haridas S."/>
            <person name="Wolfe K.H."/>
            <person name="Lopes M.R."/>
            <person name="Hittinger C.T."/>
            <person name="Goker M."/>
            <person name="Salamov A."/>
            <person name="Wisecaver J."/>
            <person name="Long T.M."/>
            <person name="Aerts A.L."/>
            <person name="Barry K."/>
            <person name="Choi C."/>
            <person name="Clum A."/>
            <person name="Coughlan A.Y."/>
            <person name="Deshpande S."/>
            <person name="Douglass A.P."/>
            <person name="Hanson S.J."/>
            <person name="Klenk H.-P."/>
            <person name="Labutti K."/>
            <person name="Lapidus A."/>
            <person name="Lindquist E."/>
            <person name="Lipzen A."/>
            <person name="Meier-Kolthoff J.P."/>
            <person name="Ohm R.A."/>
            <person name="Otillar R.P."/>
            <person name="Pangilinan J."/>
            <person name="Peng Y."/>
            <person name="Rokas A."/>
            <person name="Rosa C.A."/>
            <person name="Scheuner C."/>
            <person name="Sibirny A.A."/>
            <person name="Slot J.C."/>
            <person name="Stielow J.B."/>
            <person name="Sun H."/>
            <person name="Kurtzman C.P."/>
            <person name="Blackwell M."/>
            <person name="Jeffries T.W."/>
            <person name="Grigoriev I.V."/>
        </authorList>
    </citation>
    <scope>NUCLEOTIDE SEQUENCE [LARGE SCALE GENOMIC DNA]</scope>
    <source>
        <strain evidence="14">NRRL Y-17796</strain>
    </source>
</reference>
<keyword evidence="4 8" id="KW-0863">Zinc-finger</keyword>
<dbReference type="InterPro" id="IPR013083">
    <property type="entry name" value="Znf_RING/FYVE/PHD"/>
</dbReference>
<dbReference type="InterPro" id="IPR011016">
    <property type="entry name" value="Znf_RING-CH"/>
</dbReference>
<keyword evidence="14" id="KW-1185">Reference proteome</keyword>
<keyword evidence="2 10" id="KW-0812">Transmembrane</keyword>
<evidence type="ECO:0000256" key="10">
    <source>
        <dbReference type="SAM" id="Phobius"/>
    </source>
</evidence>
<evidence type="ECO:0000259" key="12">
    <source>
        <dbReference type="PROSITE" id="PS51292"/>
    </source>
</evidence>
<keyword evidence="7 10" id="KW-0472">Membrane</keyword>
<gene>
    <name evidence="13" type="ORF">CANCADRAFT_3478</name>
</gene>
<organism evidence="13 14">
    <name type="scientific">Tortispora caseinolytica NRRL Y-17796</name>
    <dbReference type="NCBI Taxonomy" id="767744"/>
    <lineage>
        <taxon>Eukaryota</taxon>
        <taxon>Fungi</taxon>
        <taxon>Dikarya</taxon>
        <taxon>Ascomycota</taxon>
        <taxon>Saccharomycotina</taxon>
        <taxon>Trigonopsidomycetes</taxon>
        <taxon>Trigonopsidales</taxon>
        <taxon>Trigonopsidaceae</taxon>
        <taxon>Tortispora</taxon>
    </lineage>
</organism>
<dbReference type="OrthoDB" id="4083555at2759"/>
<evidence type="ECO:0000256" key="2">
    <source>
        <dbReference type="ARBA" id="ARBA00022692"/>
    </source>
</evidence>
<evidence type="ECO:0000256" key="4">
    <source>
        <dbReference type="ARBA" id="ARBA00022771"/>
    </source>
</evidence>
<dbReference type="Gene3D" id="3.30.40.10">
    <property type="entry name" value="Zinc/RING finger domain, C3HC4 (zinc finger)"/>
    <property type="match status" value="1"/>
</dbReference>
<evidence type="ECO:0000313" key="14">
    <source>
        <dbReference type="Proteomes" id="UP000095023"/>
    </source>
</evidence>
<feature type="transmembrane region" description="Helical" evidence="10">
    <location>
        <begin position="314"/>
        <end position="337"/>
    </location>
</feature>
<evidence type="ECO:0000256" key="5">
    <source>
        <dbReference type="ARBA" id="ARBA00022833"/>
    </source>
</evidence>
<keyword evidence="3" id="KW-0479">Metal-binding</keyword>
<evidence type="ECO:0000256" key="8">
    <source>
        <dbReference type="PROSITE-ProRule" id="PRU00175"/>
    </source>
</evidence>
<feature type="domain" description="RING-CH-type" evidence="12">
    <location>
        <begin position="1"/>
        <end position="59"/>
    </location>
</feature>
<evidence type="ECO:0000313" key="13">
    <source>
        <dbReference type="EMBL" id="ODV88836.1"/>
    </source>
</evidence>